<evidence type="ECO:0000313" key="1">
    <source>
        <dbReference type="EMBL" id="KAF9418745.1"/>
    </source>
</evidence>
<evidence type="ECO:0000313" key="2">
    <source>
        <dbReference type="Proteomes" id="UP000648187"/>
    </source>
</evidence>
<dbReference type="EMBL" id="JACKWZ010000051">
    <property type="protein sequence ID" value="KAF9418745.1"/>
    <property type="molecule type" value="Genomic_DNA"/>
</dbReference>
<keyword evidence="2" id="KW-1185">Reference proteome</keyword>
<organism evidence="1 2">
    <name type="scientific">Spodoptera exigua</name>
    <name type="common">Beet armyworm</name>
    <name type="synonym">Noctua fulgens</name>
    <dbReference type="NCBI Taxonomy" id="7107"/>
    <lineage>
        <taxon>Eukaryota</taxon>
        <taxon>Metazoa</taxon>
        <taxon>Ecdysozoa</taxon>
        <taxon>Arthropoda</taxon>
        <taxon>Hexapoda</taxon>
        <taxon>Insecta</taxon>
        <taxon>Pterygota</taxon>
        <taxon>Neoptera</taxon>
        <taxon>Endopterygota</taxon>
        <taxon>Lepidoptera</taxon>
        <taxon>Glossata</taxon>
        <taxon>Ditrysia</taxon>
        <taxon>Noctuoidea</taxon>
        <taxon>Noctuidae</taxon>
        <taxon>Amphipyrinae</taxon>
        <taxon>Spodoptera</taxon>
    </lineage>
</organism>
<comment type="caution">
    <text evidence="1">The sequence shown here is derived from an EMBL/GenBank/DDBJ whole genome shotgun (WGS) entry which is preliminary data.</text>
</comment>
<dbReference type="Proteomes" id="UP000648187">
    <property type="component" value="Unassembled WGS sequence"/>
</dbReference>
<sequence>MEPGTGAACGWVARCNRARLAVRRVCPKYRRRRPALPATRCTLRRLTRQIYPSLDPRGQFLVGADVARVTEELPTSMKSAARGTGGLDPRVRAMTTSEASPVPILQYETILKWMVYPAAGDWSTSTEGFKRRVRDDTEDDAMLS</sequence>
<reference evidence="1" key="1">
    <citation type="submission" date="2020-08" db="EMBL/GenBank/DDBJ databases">
        <title>Spodoptera exigua strain:BAW_Kor-Di-RS1 Genome sequencing and assembly.</title>
        <authorList>
            <person name="Kim J."/>
            <person name="Nam H.Y."/>
            <person name="Kwon M."/>
            <person name="Choi J.H."/>
            <person name="Cho S.R."/>
            <person name="Kim G.-H."/>
        </authorList>
    </citation>
    <scope>NUCLEOTIDE SEQUENCE</scope>
    <source>
        <strain evidence="1">BAW_Kor-Di-RS1</strain>
        <tissue evidence="1">Whole-body</tissue>
    </source>
</reference>
<gene>
    <name evidence="1" type="ORF">HW555_004573</name>
</gene>
<name>A0A835L656_SPOEX</name>
<protein>
    <submittedName>
        <fullName evidence="1">Uncharacterized protein</fullName>
    </submittedName>
</protein>
<dbReference type="AlphaFoldDB" id="A0A835L656"/>
<accession>A0A835L656</accession>
<proteinExistence type="predicted"/>